<evidence type="ECO:0000313" key="3">
    <source>
        <dbReference type="EMBL" id="KUM87322.1"/>
    </source>
</evidence>
<dbReference type="InterPro" id="IPR036291">
    <property type="entry name" value="NAD(P)-bd_dom_sf"/>
</dbReference>
<dbReference type="RefSeq" id="WP_062229825.1">
    <property type="nucleotide sequence ID" value="NZ_CP107755.1"/>
</dbReference>
<evidence type="ECO:0000256" key="2">
    <source>
        <dbReference type="ARBA" id="ARBA00023002"/>
    </source>
</evidence>
<dbReference type="GeneID" id="95702745"/>
<protein>
    <submittedName>
        <fullName evidence="4">SDR family NAD(P)-dependent oxidoreductase</fullName>
    </submittedName>
    <submittedName>
        <fullName evidence="3">Short-chain dehydrogenase</fullName>
    </submittedName>
</protein>
<accession>A0A124HA85</accession>
<dbReference type="Proteomes" id="UP001432168">
    <property type="component" value="Chromosome"/>
</dbReference>
<dbReference type="GO" id="GO:0016491">
    <property type="term" value="F:oxidoreductase activity"/>
    <property type="evidence" value="ECO:0007669"/>
    <property type="project" value="UniProtKB-KW"/>
</dbReference>
<dbReference type="Gene3D" id="3.40.50.720">
    <property type="entry name" value="NAD(P)-binding Rossmann-like Domain"/>
    <property type="match status" value="1"/>
</dbReference>
<dbReference type="EMBL" id="CP109011">
    <property type="protein sequence ID" value="WUT41847.1"/>
    <property type="molecule type" value="Genomic_DNA"/>
</dbReference>
<dbReference type="PROSITE" id="PS00061">
    <property type="entry name" value="ADH_SHORT"/>
    <property type="match status" value="1"/>
</dbReference>
<gene>
    <name evidence="3" type="ORF">AQI94_18435</name>
    <name evidence="4" type="ORF">OG929_06000</name>
</gene>
<keyword evidence="6" id="KW-1185">Reference proteome</keyword>
<dbReference type="InterPro" id="IPR051122">
    <property type="entry name" value="SDR_DHRS6-like"/>
</dbReference>
<reference evidence="4" key="2">
    <citation type="submission" date="2022-10" db="EMBL/GenBank/DDBJ databases">
        <title>The complete genomes of actinobacterial strains from the NBC collection.</title>
        <authorList>
            <person name="Joergensen T.S."/>
            <person name="Alvarez Arevalo M."/>
            <person name="Sterndorff E.B."/>
            <person name="Faurdal D."/>
            <person name="Vuksanovic O."/>
            <person name="Mourched A.-S."/>
            <person name="Charusanti P."/>
            <person name="Shaw S."/>
            <person name="Blin K."/>
            <person name="Weber T."/>
        </authorList>
    </citation>
    <scope>NUCLEOTIDE SEQUENCE</scope>
    <source>
        <strain evidence="4">NBC_00686</strain>
    </source>
</reference>
<evidence type="ECO:0000313" key="6">
    <source>
        <dbReference type="Proteomes" id="UP001432168"/>
    </source>
</evidence>
<dbReference type="SUPFAM" id="SSF51735">
    <property type="entry name" value="NAD(P)-binding Rossmann-fold domains"/>
    <property type="match status" value="1"/>
</dbReference>
<keyword evidence="2" id="KW-0560">Oxidoreductase</keyword>
<name>A0A124HA85_9ACTN</name>
<proteinExistence type="inferred from homology"/>
<dbReference type="PANTHER" id="PTHR43477">
    <property type="entry name" value="DIHYDROANTICAPSIN 7-DEHYDROGENASE"/>
    <property type="match status" value="1"/>
</dbReference>
<dbReference type="EMBL" id="LMWM01000018">
    <property type="protein sequence ID" value="KUM87322.1"/>
    <property type="molecule type" value="Genomic_DNA"/>
</dbReference>
<dbReference type="PANTHER" id="PTHR43477:SF1">
    <property type="entry name" value="DIHYDROANTICAPSIN 7-DEHYDROGENASE"/>
    <property type="match status" value="1"/>
</dbReference>
<organism evidence="3 5">
    <name type="scientific">Streptomyces pseudovenezuelae</name>
    <dbReference type="NCBI Taxonomy" id="67350"/>
    <lineage>
        <taxon>Bacteria</taxon>
        <taxon>Bacillati</taxon>
        <taxon>Actinomycetota</taxon>
        <taxon>Actinomycetes</taxon>
        <taxon>Kitasatosporales</taxon>
        <taxon>Streptomycetaceae</taxon>
        <taxon>Streptomyces</taxon>
        <taxon>Streptomyces aurantiacus group</taxon>
    </lineage>
</organism>
<dbReference type="AlphaFoldDB" id="A0A124HA85"/>
<evidence type="ECO:0000256" key="1">
    <source>
        <dbReference type="ARBA" id="ARBA00006484"/>
    </source>
</evidence>
<dbReference type="Pfam" id="PF00106">
    <property type="entry name" value="adh_short"/>
    <property type="match status" value="1"/>
</dbReference>
<dbReference type="InterPro" id="IPR002347">
    <property type="entry name" value="SDR_fam"/>
</dbReference>
<sequence length="249" mass="25739">MVGNGALNGAVIAVAGAGGPAGRAALVRLAEAGATVVAADNDPERLAEAVGAARDAGGGATVIGEPVDLLDLDSTRHWADGIEKEFGRVDGVVHLVGGWRGSETFIKTSLDDWDFLELLLIRTVQHTSLAFSEALQRSDRGRYVLISAAGASNPTAGNAAYAAAKAAAEAWTLAMADFFHKAGAGADLTSAATILVVKALVHDAMRAERPNAKFAGFTDVRDLAEAIAGVWDKPAAEVNGNRLWLTEKP</sequence>
<dbReference type="OrthoDB" id="4773823at2"/>
<evidence type="ECO:0000313" key="5">
    <source>
        <dbReference type="Proteomes" id="UP000053039"/>
    </source>
</evidence>
<dbReference type="InterPro" id="IPR020904">
    <property type="entry name" value="Sc_DH/Rdtase_CS"/>
</dbReference>
<reference evidence="3 5" key="1">
    <citation type="submission" date="2015-10" db="EMBL/GenBank/DDBJ databases">
        <title>Draft genome sequence of Streptomyces pseudovenezuelae DSM 40212, type strain for the species Streptomyces pseudovenezuelae.</title>
        <authorList>
            <person name="Ruckert C."/>
            <person name="Winkler A."/>
            <person name="Kalinowski J."/>
            <person name="Kampfer P."/>
            <person name="Glaeser S."/>
        </authorList>
    </citation>
    <scope>NUCLEOTIDE SEQUENCE [LARGE SCALE GENOMIC DNA]</scope>
    <source>
        <strain evidence="3 5">DSM 40212</strain>
    </source>
</reference>
<evidence type="ECO:0000313" key="4">
    <source>
        <dbReference type="EMBL" id="WUT41847.1"/>
    </source>
</evidence>
<dbReference type="Proteomes" id="UP000053039">
    <property type="component" value="Unassembled WGS sequence"/>
</dbReference>
<comment type="similarity">
    <text evidence="1">Belongs to the short-chain dehydrogenases/reductases (SDR) family.</text>
</comment>